<comment type="subcellular location">
    <subcellularLocation>
        <location evidence="1">Membrane</location>
    </subcellularLocation>
</comment>
<evidence type="ECO:0000256" key="2">
    <source>
        <dbReference type="ARBA" id="ARBA00022692"/>
    </source>
</evidence>
<feature type="transmembrane region" description="Helical" evidence="5">
    <location>
        <begin position="6"/>
        <end position="25"/>
    </location>
</feature>
<dbReference type="EMBL" id="CABVPL010000009">
    <property type="protein sequence ID" value="VWB42702.1"/>
    <property type="molecule type" value="Genomic_DNA"/>
</dbReference>
<evidence type="ECO:0000256" key="1">
    <source>
        <dbReference type="ARBA" id="ARBA00004370"/>
    </source>
</evidence>
<evidence type="ECO:0000256" key="5">
    <source>
        <dbReference type="SAM" id="Phobius"/>
    </source>
</evidence>
<dbReference type="InterPro" id="IPR001129">
    <property type="entry name" value="Membr-assoc_MAPEG"/>
</dbReference>
<name>A0A6H9SIS5_9BURK</name>
<dbReference type="InterPro" id="IPR023352">
    <property type="entry name" value="MAPEG-like_dom_sf"/>
</dbReference>
<evidence type="ECO:0000313" key="9">
    <source>
        <dbReference type="Proteomes" id="UP000494222"/>
    </source>
</evidence>
<dbReference type="GeneID" id="99789176"/>
<evidence type="ECO:0000256" key="3">
    <source>
        <dbReference type="ARBA" id="ARBA00022989"/>
    </source>
</evidence>
<reference evidence="6 8" key="1">
    <citation type="submission" date="2019-09" db="EMBL/GenBank/DDBJ databases">
        <title>Draft genome sequences of 48 bacterial type strains from the CCUG.</title>
        <authorList>
            <person name="Tunovic T."/>
            <person name="Pineiro-Iglesias B."/>
            <person name="Unosson C."/>
            <person name="Inganas E."/>
            <person name="Ohlen M."/>
            <person name="Cardew S."/>
            <person name="Jensie-Markopoulos S."/>
            <person name="Salva-Serra F."/>
            <person name="Jaen-Luchoro D."/>
            <person name="Karlsson R."/>
            <person name="Svensson-Stadler L."/>
            <person name="Chun J."/>
            <person name="Moore E."/>
        </authorList>
    </citation>
    <scope>NUCLEOTIDE SEQUENCE [LARGE SCALE GENOMIC DNA]</scope>
    <source>
        <strain evidence="6 8">CCUG 54555</strain>
    </source>
</reference>
<keyword evidence="3 5" id="KW-1133">Transmembrane helix</keyword>
<dbReference type="EMBL" id="VZOJ01000102">
    <property type="protein sequence ID" value="KAB0634001.1"/>
    <property type="molecule type" value="Genomic_DNA"/>
</dbReference>
<dbReference type="Gene3D" id="1.20.120.550">
    <property type="entry name" value="Membrane associated eicosanoid/glutathione metabolism-like domain"/>
    <property type="match status" value="1"/>
</dbReference>
<feature type="transmembrane region" description="Helical" evidence="5">
    <location>
        <begin position="111"/>
        <end position="129"/>
    </location>
</feature>
<dbReference type="AlphaFoldDB" id="A0A6H9SIS5"/>
<dbReference type="Proteomes" id="UP000430232">
    <property type="component" value="Unassembled WGS sequence"/>
</dbReference>
<evidence type="ECO:0000256" key="4">
    <source>
        <dbReference type="ARBA" id="ARBA00023136"/>
    </source>
</evidence>
<organism evidence="6 8">
    <name type="scientific">Burkholderia latens</name>
    <dbReference type="NCBI Taxonomy" id="488446"/>
    <lineage>
        <taxon>Bacteria</taxon>
        <taxon>Pseudomonadati</taxon>
        <taxon>Pseudomonadota</taxon>
        <taxon>Betaproteobacteria</taxon>
        <taxon>Burkholderiales</taxon>
        <taxon>Burkholderiaceae</taxon>
        <taxon>Burkholderia</taxon>
        <taxon>Burkholderia cepacia complex</taxon>
    </lineage>
</organism>
<keyword evidence="4 5" id="KW-0472">Membrane</keyword>
<reference evidence="7 9" key="2">
    <citation type="submission" date="2019-09" db="EMBL/GenBank/DDBJ databases">
        <authorList>
            <person name="Depoorter E."/>
        </authorList>
    </citation>
    <scope>NUCLEOTIDE SEQUENCE [LARGE SCALE GENOMIC DNA]</scope>
    <source>
        <strain evidence="7">LMG 24064</strain>
    </source>
</reference>
<evidence type="ECO:0000313" key="7">
    <source>
        <dbReference type="EMBL" id="VWB42702.1"/>
    </source>
</evidence>
<dbReference type="OrthoDB" id="8537976at2"/>
<dbReference type="GO" id="GO:0016020">
    <property type="term" value="C:membrane"/>
    <property type="evidence" value="ECO:0007669"/>
    <property type="project" value="UniProtKB-SubCell"/>
</dbReference>
<accession>A0A6H9SIS5</accession>
<evidence type="ECO:0000313" key="8">
    <source>
        <dbReference type="Proteomes" id="UP000430232"/>
    </source>
</evidence>
<keyword evidence="8" id="KW-1185">Reference proteome</keyword>
<evidence type="ECO:0000313" key="6">
    <source>
        <dbReference type="EMBL" id="KAB0634001.1"/>
    </source>
</evidence>
<gene>
    <name evidence="7" type="ORF">BLA24064_01904</name>
    <name evidence="6" type="ORF">F7R21_26820</name>
</gene>
<dbReference type="Pfam" id="PF01124">
    <property type="entry name" value="MAPEG"/>
    <property type="match status" value="1"/>
</dbReference>
<feature type="transmembrane region" description="Helical" evidence="5">
    <location>
        <begin position="78"/>
        <end position="99"/>
    </location>
</feature>
<keyword evidence="2 5" id="KW-0812">Transmembrane</keyword>
<proteinExistence type="predicted"/>
<dbReference type="SUPFAM" id="SSF161084">
    <property type="entry name" value="MAPEG domain-like"/>
    <property type="match status" value="1"/>
</dbReference>
<protein>
    <submittedName>
        <fullName evidence="6">MAPEG family protein</fullName>
    </submittedName>
</protein>
<sequence length="130" mass="13674">MSIHPVALVCTAILGALLFGLGLFVSVTRFRHTTGCGCASDPDNGLYKVVRAHGNTAEYAPFLAVLFLYFGAHDPSRTVLSLIVAATACRCLLVIGLLAWPTMAKPNPARFVGAFGTYLCGAALCVAMLL</sequence>
<dbReference type="Proteomes" id="UP000494222">
    <property type="component" value="Unassembled WGS sequence"/>
</dbReference>
<dbReference type="RefSeq" id="WP_151067247.1">
    <property type="nucleotide sequence ID" value="NZ_CABVPL010000009.1"/>
</dbReference>